<keyword evidence="6 7" id="KW-0472">Membrane</keyword>
<reference evidence="8 9" key="1">
    <citation type="journal article" date="2014" name="Genome Announc.">
        <title>Draft Genome Sequence of the Haloacid-Degrading Burkholderia caribensis Strain MBA4.</title>
        <authorList>
            <person name="Pan Y."/>
            <person name="Kong K.F."/>
            <person name="Tsang J.S."/>
        </authorList>
    </citation>
    <scope>NUCLEOTIDE SEQUENCE [LARGE SCALE GENOMIC DNA]</scope>
    <source>
        <strain evidence="8 9">MBA4</strain>
    </source>
</reference>
<feature type="transmembrane region" description="Helical" evidence="7">
    <location>
        <begin position="300"/>
        <end position="327"/>
    </location>
</feature>
<dbReference type="InterPro" id="IPR001046">
    <property type="entry name" value="NRAMP_fam"/>
</dbReference>
<dbReference type="EMBL" id="CP012747">
    <property type="protein sequence ID" value="ALL69055.1"/>
    <property type="molecule type" value="Genomic_DNA"/>
</dbReference>
<keyword evidence="4" id="KW-0769">Symport</keyword>
<dbReference type="GO" id="GO:0034755">
    <property type="term" value="P:iron ion transmembrane transport"/>
    <property type="evidence" value="ECO:0007669"/>
    <property type="project" value="TreeGrafter"/>
</dbReference>
<organism evidence="8 9">
    <name type="scientific">Paraburkholderia caribensis MBA4</name>
    <dbReference type="NCBI Taxonomy" id="1323664"/>
    <lineage>
        <taxon>Bacteria</taxon>
        <taxon>Pseudomonadati</taxon>
        <taxon>Pseudomonadota</taxon>
        <taxon>Betaproteobacteria</taxon>
        <taxon>Burkholderiales</taxon>
        <taxon>Burkholderiaceae</taxon>
        <taxon>Paraburkholderia</taxon>
    </lineage>
</organism>
<keyword evidence="2" id="KW-0813">Transport</keyword>
<dbReference type="PANTHER" id="PTHR11706">
    <property type="entry name" value="SOLUTE CARRIER PROTEIN FAMILY 11 MEMBER"/>
    <property type="match status" value="1"/>
</dbReference>
<evidence type="ECO:0000313" key="8">
    <source>
        <dbReference type="EMBL" id="ALL69055.1"/>
    </source>
</evidence>
<feature type="transmembrane region" description="Helical" evidence="7">
    <location>
        <begin position="373"/>
        <end position="397"/>
    </location>
</feature>
<proteinExistence type="predicted"/>
<keyword evidence="5 7" id="KW-1133">Transmembrane helix</keyword>
<evidence type="ECO:0000256" key="6">
    <source>
        <dbReference type="ARBA" id="ARBA00023136"/>
    </source>
</evidence>
<dbReference type="PANTHER" id="PTHR11706:SF33">
    <property type="entry name" value="NATURAL RESISTANCE-ASSOCIATED MACROPHAGE PROTEIN 2"/>
    <property type="match status" value="1"/>
</dbReference>
<dbReference type="GO" id="GO:0005886">
    <property type="term" value="C:plasma membrane"/>
    <property type="evidence" value="ECO:0007669"/>
    <property type="project" value="TreeGrafter"/>
</dbReference>
<comment type="subcellular location">
    <subcellularLocation>
        <location evidence="1">Membrane</location>
        <topology evidence="1">Multi-pass membrane protein</topology>
    </subcellularLocation>
</comment>
<sequence length="432" mass="46188">MKTYENGQTEPELVVEDEAERSWMKRLGPGLITGAADDDPSGIATYTQAGAQFGFGLLWTMLLTYPLMVAIQSVSARLGRVTGRGLATNIRRHYPAPILYAAVMVLLVANTINIAADLAAMGAAAKLVLGGPVQLYVVLLGTVSLLLQVFVTYEHYARFLKWLTLALFAYVAMAFVIPVDWKAVGLDIVKPPVRVSGEYLTTIVAVLGTTISPYLFFWQASQEVEEIRSHPAQKPLLRAPMQASVQLKRINVDTWVGMAMSNAVAFFIMLSAAATLHAHHVDVKTTADAASALKPIAGEMAFALFSLGIIGTGLLALPVLAGSAAYAAAGAMKWRNSLALQVNLAKQFYAVIAVAILGGVALTFAHLDPIKALYWSAVINGIAAVPIMVLVMLMAGSHAVMGKFFLRGALLWIGWLATAVMGLAAIGMFWPT</sequence>
<feature type="transmembrane region" description="Helical" evidence="7">
    <location>
        <begin position="348"/>
        <end position="367"/>
    </location>
</feature>
<feature type="transmembrane region" description="Helical" evidence="7">
    <location>
        <begin position="199"/>
        <end position="218"/>
    </location>
</feature>
<feature type="transmembrane region" description="Helical" evidence="7">
    <location>
        <begin position="255"/>
        <end position="280"/>
    </location>
</feature>
<dbReference type="KEGG" id="bcai:K788_0004728"/>
<gene>
    <name evidence="8" type="ORF">K788_0004728</name>
</gene>
<feature type="transmembrane region" description="Helical" evidence="7">
    <location>
        <begin position="133"/>
        <end position="153"/>
    </location>
</feature>
<evidence type="ECO:0000256" key="4">
    <source>
        <dbReference type="ARBA" id="ARBA00022847"/>
    </source>
</evidence>
<evidence type="ECO:0000313" key="9">
    <source>
        <dbReference type="Proteomes" id="UP000019146"/>
    </source>
</evidence>
<accession>A0A0P0RJT1</accession>
<evidence type="ECO:0000256" key="5">
    <source>
        <dbReference type="ARBA" id="ARBA00022989"/>
    </source>
</evidence>
<feature type="transmembrane region" description="Helical" evidence="7">
    <location>
        <begin position="57"/>
        <end position="78"/>
    </location>
</feature>
<feature type="transmembrane region" description="Helical" evidence="7">
    <location>
        <begin position="98"/>
        <end position="121"/>
    </location>
</feature>
<feature type="transmembrane region" description="Helical" evidence="7">
    <location>
        <begin position="409"/>
        <end position="430"/>
    </location>
</feature>
<dbReference type="NCBIfam" id="NF037982">
    <property type="entry name" value="Nramp_1"/>
    <property type="match status" value="1"/>
</dbReference>
<name>A0A0P0RJT1_9BURK</name>
<dbReference type="Pfam" id="PF01566">
    <property type="entry name" value="Nramp"/>
    <property type="match status" value="1"/>
</dbReference>
<evidence type="ECO:0000256" key="1">
    <source>
        <dbReference type="ARBA" id="ARBA00004141"/>
    </source>
</evidence>
<feature type="transmembrane region" description="Helical" evidence="7">
    <location>
        <begin position="160"/>
        <end position="179"/>
    </location>
</feature>
<evidence type="ECO:0000256" key="3">
    <source>
        <dbReference type="ARBA" id="ARBA00022692"/>
    </source>
</evidence>
<dbReference type="AlphaFoldDB" id="A0A0P0RJT1"/>
<keyword evidence="3 7" id="KW-0812">Transmembrane</keyword>
<evidence type="ECO:0000256" key="2">
    <source>
        <dbReference type="ARBA" id="ARBA00022448"/>
    </source>
</evidence>
<evidence type="ECO:0000256" key="7">
    <source>
        <dbReference type="SAM" id="Phobius"/>
    </source>
</evidence>
<dbReference type="Proteomes" id="UP000019146">
    <property type="component" value="Chromosome 2"/>
</dbReference>
<protein>
    <submittedName>
        <fullName evidence="8">Manganese transport protein MntH</fullName>
    </submittedName>
</protein>
<dbReference type="GO" id="GO:0015293">
    <property type="term" value="F:symporter activity"/>
    <property type="evidence" value="ECO:0007669"/>
    <property type="project" value="UniProtKB-KW"/>
</dbReference>
<dbReference type="GO" id="GO:0015086">
    <property type="term" value="F:cadmium ion transmembrane transporter activity"/>
    <property type="evidence" value="ECO:0007669"/>
    <property type="project" value="TreeGrafter"/>
</dbReference>
<dbReference type="GO" id="GO:0005384">
    <property type="term" value="F:manganese ion transmembrane transporter activity"/>
    <property type="evidence" value="ECO:0007669"/>
    <property type="project" value="TreeGrafter"/>
</dbReference>